<protein>
    <recommendedName>
        <fullName evidence="6">Very short patch repair endonuclease</fullName>
        <ecNumber evidence="6">3.1.-.-</ecNumber>
    </recommendedName>
</protein>
<dbReference type="EMBL" id="AECS01000037">
    <property type="protein sequence ID" value="EFQ03952.1"/>
    <property type="molecule type" value="Genomic_DNA"/>
</dbReference>
<comment type="caution">
    <text evidence="7">The sequence shown here is derived from an EMBL/GenBank/DDBJ whole genome shotgun (WGS) entry which is preliminary data.</text>
</comment>
<dbReference type="InterPro" id="IPR011335">
    <property type="entry name" value="Restrct_endonuc-II-like"/>
</dbReference>
<dbReference type="PIRSF" id="PIRSF018267">
    <property type="entry name" value="VSR_endonuc"/>
    <property type="match status" value="1"/>
</dbReference>
<evidence type="ECO:0000256" key="2">
    <source>
        <dbReference type="ARBA" id="ARBA00022759"/>
    </source>
</evidence>
<accession>E2ZD31</accession>
<evidence type="ECO:0000256" key="1">
    <source>
        <dbReference type="ARBA" id="ARBA00022722"/>
    </source>
</evidence>
<dbReference type="NCBIfam" id="TIGR00632">
    <property type="entry name" value="vsr"/>
    <property type="match status" value="1"/>
</dbReference>
<keyword evidence="8" id="KW-1185">Reference proteome</keyword>
<evidence type="ECO:0000313" key="8">
    <source>
        <dbReference type="Proteomes" id="UP000003195"/>
    </source>
</evidence>
<keyword evidence="3 6" id="KW-0227">DNA damage</keyword>
<evidence type="ECO:0000256" key="3">
    <source>
        <dbReference type="ARBA" id="ARBA00022763"/>
    </source>
</evidence>
<organism evidence="7 8">
    <name type="scientific">Megasphaera micronuciformis F0359</name>
    <dbReference type="NCBI Taxonomy" id="706434"/>
    <lineage>
        <taxon>Bacteria</taxon>
        <taxon>Bacillati</taxon>
        <taxon>Bacillota</taxon>
        <taxon>Negativicutes</taxon>
        <taxon>Veillonellales</taxon>
        <taxon>Veillonellaceae</taxon>
        <taxon>Megasphaera</taxon>
    </lineage>
</organism>
<dbReference type="eggNOG" id="COG3727">
    <property type="taxonomic scope" value="Bacteria"/>
</dbReference>
<dbReference type="Proteomes" id="UP000003195">
    <property type="component" value="Unassembled WGS sequence"/>
</dbReference>
<name>E2ZD31_9FIRM</name>
<dbReference type="RefSeq" id="WP_006942256.1">
    <property type="nucleotide sequence ID" value="NZ_GL538208.1"/>
</dbReference>
<dbReference type="GO" id="GO:0006298">
    <property type="term" value="P:mismatch repair"/>
    <property type="evidence" value="ECO:0007669"/>
    <property type="project" value="UniProtKB-UniRule"/>
</dbReference>
<evidence type="ECO:0000256" key="5">
    <source>
        <dbReference type="ARBA" id="ARBA00023204"/>
    </source>
</evidence>
<gene>
    <name evidence="7" type="primary">vsr</name>
    <name evidence="7" type="ORF">HMPREF9429_01135</name>
</gene>
<dbReference type="Gene3D" id="3.40.960.10">
    <property type="entry name" value="VSR Endonuclease"/>
    <property type="match status" value="1"/>
</dbReference>
<reference evidence="7 8" key="1">
    <citation type="submission" date="2010-08" db="EMBL/GenBank/DDBJ databases">
        <authorList>
            <person name="Weinstock G."/>
            <person name="Sodergren E."/>
            <person name="Clifton S."/>
            <person name="Fulton L."/>
            <person name="Fulton B."/>
            <person name="Courtney L."/>
            <person name="Fronick C."/>
            <person name="Harrison M."/>
            <person name="Strong C."/>
            <person name="Farmer C."/>
            <person name="Delahaunty K."/>
            <person name="Markovic C."/>
            <person name="Hall O."/>
            <person name="Minx P."/>
            <person name="Tomlinson C."/>
            <person name="Mitreva M."/>
            <person name="Hou S."/>
            <person name="Chen J."/>
            <person name="Wollam A."/>
            <person name="Pepin K.H."/>
            <person name="Johnson M."/>
            <person name="Bhonagiri V."/>
            <person name="Zhang X."/>
            <person name="Suruliraj S."/>
            <person name="Warren W."/>
            <person name="Chinwalla A."/>
            <person name="Mardis E.R."/>
            <person name="Wilson R.K."/>
        </authorList>
    </citation>
    <scope>NUCLEOTIDE SEQUENCE [LARGE SCALE GENOMIC DNA]</scope>
    <source>
        <strain evidence="7 8">F0359</strain>
    </source>
</reference>
<evidence type="ECO:0000256" key="6">
    <source>
        <dbReference type="PIRNR" id="PIRNR018267"/>
    </source>
</evidence>
<comment type="function">
    <text evidence="6">May nick specific sequences that contain T:G mispairs resulting from m5C-deamination.</text>
</comment>
<dbReference type="EC" id="3.1.-.-" evidence="6"/>
<keyword evidence="4 6" id="KW-0378">Hydrolase</keyword>
<dbReference type="Pfam" id="PF03852">
    <property type="entry name" value="Vsr"/>
    <property type="match status" value="1"/>
</dbReference>
<dbReference type="CDD" id="cd00221">
    <property type="entry name" value="Vsr"/>
    <property type="match status" value="1"/>
</dbReference>
<dbReference type="GO" id="GO:0016787">
    <property type="term" value="F:hydrolase activity"/>
    <property type="evidence" value="ECO:0007669"/>
    <property type="project" value="UniProtKB-KW"/>
</dbReference>
<proteinExistence type="inferred from homology"/>
<dbReference type="SUPFAM" id="SSF52980">
    <property type="entry name" value="Restriction endonuclease-like"/>
    <property type="match status" value="1"/>
</dbReference>
<dbReference type="STRING" id="706434.HMPREF9429_01135"/>
<comment type="similarity">
    <text evidence="6">Belongs to the vsr family.</text>
</comment>
<sequence>MADIKSPEERSLNMARIRSKDTKPEIWLRRKLFAKGYRYRKNVKNVQGHPDAWLARYNTALFVHGCFWHRHNGCRYAYMPKSRIEFWTDKFQKNVERDQTVRTELEAAGIKTLIIWECTIKQMMRQEQYSDEVLSQIEDFLRSEEKFKEI</sequence>
<evidence type="ECO:0000256" key="4">
    <source>
        <dbReference type="ARBA" id="ARBA00022801"/>
    </source>
</evidence>
<keyword evidence="2 6" id="KW-0255">Endonuclease</keyword>
<dbReference type="InterPro" id="IPR004603">
    <property type="entry name" value="DNA_mismatch_endonuc_vsr"/>
</dbReference>
<dbReference type="OrthoDB" id="9801520at2"/>
<keyword evidence="1 6" id="KW-0540">Nuclease</keyword>
<evidence type="ECO:0000313" key="7">
    <source>
        <dbReference type="EMBL" id="EFQ03952.1"/>
    </source>
</evidence>
<keyword evidence="5 6" id="KW-0234">DNA repair</keyword>
<dbReference type="AlphaFoldDB" id="E2ZD31"/>
<dbReference type="HOGENOM" id="CLU_111913_1_1_9"/>
<dbReference type="GO" id="GO:0004519">
    <property type="term" value="F:endonuclease activity"/>
    <property type="evidence" value="ECO:0007669"/>
    <property type="project" value="UniProtKB-KW"/>
</dbReference>